<proteinExistence type="inferred from homology"/>
<dbReference type="KEGG" id="pdp:PDIP_51420"/>
<dbReference type="OMA" id="GYRICIN"/>
<dbReference type="InterPro" id="IPR036291">
    <property type="entry name" value="NAD(P)-bd_dom_sf"/>
</dbReference>
<evidence type="ECO:0000313" key="6">
    <source>
        <dbReference type="Proteomes" id="UP000595662"/>
    </source>
</evidence>
<dbReference type="GO" id="GO:0019594">
    <property type="term" value="P:mannitol metabolic process"/>
    <property type="evidence" value="ECO:0007669"/>
    <property type="project" value="UniProtKB-ARBA"/>
</dbReference>
<dbReference type="PROSITE" id="PS00061">
    <property type="entry name" value="ADH_SHORT"/>
    <property type="match status" value="1"/>
</dbReference>
<dbReference type="Gene3D" id="3.40.50.720">
    <property type="entry name" value="NAD(P)-binding Rossmann-like Domain"/>
    <property type="match status" value="1"/>
</dbReference>
<dbReference type="VEuPathDB" id="FungiDB:PDIP_51420"/>
<reference evidence="5 6" key="1">
    <citation type="submission" date="2020-08" db="EMBL/GenBank/DDBJ databases">
        <title>The completed genome sequence of the pathogenic ascomycete fungus Penicillium digitatum.</title>
        <authorList>
            <person name="Wang M."/>
        </authorList>
    </citation>
    <scope>NUCLEOTIDE SEQUENCE [LARGE SCALE GENOMIC DNA]</scope>
    <source>
        <strain evidence="5 6">PdW03</strain>
    </source>
</reference>
<sequence>MFKSAVTCNAIKTLNTARPAFAATRPATGFIRPLSYTASLGKRKHDDPSTNPILSATTKAPEGASGDKEGQFARTDENVQIEYPPDSEMPTQPVAQGRGGIHSKRTLAQFSLERKVTLVTGGARGLGLVMGQGLVASGSDLAIVDLNKDEAESAANSLIEQFRKENPGLEDMPNVTAHYADVASPDSVNNAMADILAKHSQIDNLVTSAGFTENFEAINYPFDRMQKLWGVNVDGTYLFAISVAKHLIERKAPGSIVMIGSMSGAIVNVPQPQAPYNAAKAAVRHLAASLAVEWAGHDIRVNCISPGYMLTALTRKILDENPQLRDHWTSLIPTGKMGTPEDLMGAVAFLLSDASKYITGADLRVDGGYTVT</sequence>
<evidence type="ECO:0000256" key="1">
    <source>
        <dbReference type="ARBA" id="ARBA00006484"/>
    </source>
</evidence>
<dbReference type="GO" id="GO:0050664">
    <property type="term" value="F:oxidoreductase activity, acting on NAD(P)H, oxygen as acceptor"/>
    <property type="evidence" value="ECO:0007669"/>
    <property type="project" value="TreeGrafter"/>
</dbReference>
<accession>A0A7T6XLF1</accession>
<evidence type="ECO:0000256" key="4">
    <source>
        <dbReference type="SAM" id="MobiDB-lite"/>
    </source>
</evidence>
<name>A0A7T6XLF1_PENDI</name>
<organism evidence="5 6">
    <name type="scientific">Penicillium digitatum</name>
    <name type="common">Green mold</name>
    <dbReference type="NCBI Taxonomy" id="36651"/>
    <lineage>
        <taxon>Eukaryota</taxon>
        <taxon>Fungi</taxon>
        <taxon>Dikarya</taxon>
        <taxon>Ascomycota</taxon>
        <taxon>Pezizomycotina</taxon>
        <taxon>Eurotiomycetes</taxon>
        <taxon>Eurotiomycetidae</taxon>
        <taxon>Eurotiales</taxon>
        <taxon>Aspergillaceae</taxon>
        <taxon>Penicillium</taxon>
    </lineage>
</organism>
<feature type="region of interest" description="Disordered" evidence="4">
    <location>
        <begin position="40"/>
        <end position="73"/>
    </location>
</feature>
<dbReference type="PRINTS" id="PR00081">
    <property type="entry name" value="GDHRDH"/>
</dbReference>
<comment type="similarity">
    <text evidence="1">Belongs to the short-chain dehydrogenases/reductases (SDR) family.</text>
</comment>
<gene>
    <name evidence="5" type="ORF">Pdw03_7202</name>
</gene>
<feature type="compositionally biased region" description="Polar residues" evidence="4">
    <location>
        <begin position="49"/>
        <end position="58"/>
    </location>
</feature>
<dbReference type="PANTHER" id="PTHR43008">
    <property type="entry name" value="BENZIL REDUCTASE"/>
    <property type="match status" value="1"/>
</dbReference>
<dbReference type="Proteomes" id="UP000595662">
    <property type="component" value="Chromosome 2"/>
</dbReference>
<dbReference type="PRINTS" id="PR00080">
    <property type="entry name" value="SDRFAMILY"/>
</dbReference>
<evidence type="ECO:0000313" key="5">
    <source>
        <dbReference type="EMBL" id="QQK43301.1"/>
    </source>
</evidence>
<dbReference type="PANTHER" id="PTHR43008:SF14">
    <property type="entry name" value="DEHYDROGENASE ARBD, PUTATIVE-RELATED"/>
    <property type="match status" value="1"/>
</dbReference>
<keyword evidence="2" id="KW-0521">NADP</keyword>
<dbReference type="EMBL" id="CP060775">
    <property type="protein sequence ID" value="QQK43301.1"/>
    <property type="molecule type" value="Genomic_DNA"/>
</dbReference>
<dbReference type="Pfam" id="PF13561">
    <property type="entry name" value="adh_short_C2"/>
    <property type="match status" value="1"/>
</dbReference>
<dbReference type="SUPFAM" id="SSF51735">
    <property type="entry name" value="NAD(P)-binding Rossmann-fold domains"/>
    <property type="match status" value="1"/>
</dbReference>
<keyword evidence="3" id="KW-0560">Oxidoreductase</keyword>
<dbReference type="RefSeq" id="XP_014534136.1">
    <property type="nucleotide sequence ID" value="XM_014678650.1"/>
</dbReference>
<protein>
    <submittedName>
        <fullName evidence="5">D-arabinitol dehydrogenase ArbD, putative</fullName>
    </submittedName>
</protein>
<dbReference type="InterPro" id="IPR020904">
    <property type="entry name" value="Sc_DH/Rdtase_CS"/>
</dbReference>
<dbReference type="GO" id="GO:0050085">
    <property type="term" value="F:mannitol 2-dehydrogenase (NADP+) activity"/>
    <property type="evidence" value="ECO:0007669"/>
    <property type="project" value="UniProtKB-ARBA"/>
</dbReference>
<evidence type="ECO:0000256" key="3">
    <source>
        <dbReference type="ARBA" id="ARBA00023002"/>
    </source>
</evidence>
<dbReference type="FunFam" id="3.40.50.720:FF:000090">
    <property type="entry name" value="NADP-dependent mannitol dehydrogenase"/>
    <property type="match status" value="1"/>
</dbReference>
<dbReference type="GeneID" id="26233459"/>
<evidence type="ECO:0000256" key="2">
    <source>
        <dbReference type="ARBA" id="ARBA00022857"/>
    </source>
</evidence>
<dbReference type="InterPro" id="IPR002347">
    <property type="entry name" value="SDR_fam"/>
</dbReference>
<dbReference type="AlphaFoldDB" id="A0A7T6XLF1"/>